<comment type="caution">
    <text evidence="2">The sequence shown here is derived from an EMBL/GenBank/DDBJ whole genome shotgun (WGS) entry which is preliminary data.</text>
</comment>
<name>A0ABP7JTK8_9ACTN</name>
<evidence type="ECO:0000313" key="3">
    <source>
        <dbReference type="Proteomes" id="UP001501563"/>
    </source>
</evidence>
<dbReference type="Proteomes" id="UP001501563">
    <property type="component" value="Unassembled WGS sequence"/>
</dbReference>
<protein>
    <submittedName>
        <fullName evidence="2">Uncharacterized protein</fullName>
    </submittedName>
</protein>
<dbReference type="EMBL" id="BAAAZA010000004">
    <property type="protein sequence ID" value="GAA3854451.1"/>
    <property type="molecule type" value="Genomic_DNA"/>
</dbReference>
<keyword evidence="3" id="KW-1185">Reference proteome</keyword>
<reference evidence="3" key="1">
    <citation type="journal article" date="2019" name="Int. J. Syst. Evol. Microbiol.">
        <title>The Global Catalogue of Microorganisms (GCM) 10K type strain sequencing project: providing services to taxonomists for standard genome sequencing and annotation.</title>
        <authorList>
            <consortium name="The Broad Institute Genomics Platform"/>
            <consortium name="The Broad Institute Genome Sequencing Center for Infectious Disease"/>
            <person name="Wu L."/>
            <person name="Ma J."/>
        </authorList>
    </citation>
    <scope>NUCLEOTIDE SEQUENCE [LARGE SCALE GENOMIC DNA]</scope>
    <source>
        <strain evidence="3">JCM 16578</strain>
    </source>
</reference>
<feature type="region of interest" description="Disordered" evidence="1">
    <location>
        <begin position="1"/>
        <end position="29"/>
    </location>
</feature>
<organism evidence="2 3">
    <name type="scientific">Streptomyces lannensis</name>
    <dbReference type="NCBI Taxonomy" id="766498"/>
    <lineage>
        <taxon>Bacteria</taxon>
        <taxon>Bacillati</taxon>
        <taxon>Actinomycetota</taxon>
        <taxon>Actinomycetes</taxon>
        <taxon>Kitasatosporales</taxon>
        <taxon>Streptomycetaceae</taxon>
        <taxon>Streptomyces</taxon>
    </lineage>
</organism>
<evidence type="ECO:0000256" key="1">
    <source>
        <dbReference type="SAM" id="MobiDB-lite"/>
    </source>
</evidence>
<sequence length="73" mass="7623">MVEGRGPARDRGPRHRAVPGEDPALFGLSGEVGRRGLPFQDLVRRAPGASGLRRGSSFSLVCPNFPGAPGCPV</sequence>
<gene>
    <name evidence="2" type="ORF">GCM10022207_17040</name>
</gene>
<feature type="compositionally biased region" description="Basic and acidic residues" evidence="1">
    <location>
        <begin position="1"/>
        <end position="11"/>
    </location>
</feature>
<evidence type="ECO:0000313" key="2">
    <source>
        <dbReference type="EMBL" id="GAA3854451.1"/>
    </source>
</evidence>
<proteinExistence type="predicted"/>
<accession>A0ABP7JTK8</accession>